<comment type="caution">
    <text evidence="1">The sequence shown here is derived from an EMBL/GenBank/DDBJ whole genome shotgun (WGS) entry which is preliminary data.</text>
</comment>
<dbReference type="AlphaFoldDB" id="A0A8J3LWS0"/>
<evidence type="ECO:0000313" key="2">
    <source>
        <dbReference type="Proteomes" id="UP000630097"/>
    </source>
</evidence>
<organism evidence="1 2">
    <name type="scientific">Planotetraspora kaengkrachanensis</name>
    <dbReference type="NCBI Taxonomy" id="575193"/>
    <lineage>
        <taxon>Bacteria</taxon>
        <taxon>Bacillati</taxon>
        <taxon>Actinomycetota</taxon>
        <taxon>Actinomycetes</taxon>
        <taxon>Streptosporangiales</taxon>
        <taxon>Streptosporangiaceae</taxon>
        <taxon>Planotetraspora</taxon>
    </lineage>
</organism>
<keyword evidence="2" id="KW-1185">Reference proteome</keyword>
<reference evidence="1 2" key="1">
    <citation type="submission" date="2021-01" db="EMBL/GenBank/DDBJ databases">
        <title>Whole genome shotgun sequence of Planotetraspora kaengkrachanensis NBRC 104272.</title>
        <authorList>
            <person name="Komaki H."/>
            <person name="Tamura T."/>
        </authorList>
    </citation>
    <scope>NUCLEOTIDE SEQUENCE [LARGE SCALE GENOMIC DNA]</scope>
    <source>
        <strain evidence="1 2">NBRC 104272</strain>
    </source>
</reference>
<proteinExistence type="predicted"/>
<sequence>MNEAPVSTAITNRLMTSRTVIGTALSSLSTSLTCGSRAWSGPKVTAWRDLWPYGDFGNPTFKRT</sequence>
<dbReference type="Proteomes" id="UP000630097">
    <property type="component" value="Unassembled WGS sequence"/>
</dbReference>
<gene>
    <name evidence="1" type="ORF">Pka01_12820</name>
</gene>
<dbReference type="EMBL" id="BONV01000003">
    <property type="protein sequence ID" value="GIG78155.1"/>
    <property type="molecule type" value="Genomic_DNA"/>
</dbReference>
<accession>A0A8J3LWS0</accession>
<name>A0A8J3LWS0_9ACTN</name>
<evidence type="ECO:0000313" key="1">
    <source>
        <dbReference type="EMBL" id="GIG78155.1"/>
    </source>
</evidence>
<protein>
    <submittedName>
        <fullName evidence="1">Uncharacterized protein</fullName>
    </submittedName>
</protein>